<name>B5GM01_STRCL</name>
<dbReference type="eggNOG" id="ENOG50320UB">
    <property type="taxonomic scope" value="Bacteria"/>
</dbReference>
<dbReference type="Proteomes" id="UP000002357">
    <property type="component" value="Plasmid pSCL4"/>
</dbReference>
<keyword evidence="1" id="KW-0614">Plasmid</keyword>
<sequence>MWCGSRRVTGDGGVASGGAWETLPTVLTVACEGGGSVVASMEYQQVQVARFTVDCPSGEAGTGAVTLDPGIVRPGDFTIGIDASAEHIRWSLAVTQPETTTP</sequence>
<dbReference type="EMBL" id="CM000914">
    <property type="protein sequence ID" value="EFG05004.2"/>
    <property type="molecule type" value="Genomic_DNA"/>
</dbReference>
<evidence type="ECO:0000313" key="1">
    <source>
        <dbReference type="EMBL" id="EFG05004.2"/>
    </source>
</evidence>
<accession>B5GM01</accession>
<proteinExistence type="predicted"/>
<dbReference type="AlphaFoldDB" id="B5GM01"/>
<geneLocation type="plasmid" evidence="1 2">
    <name>pSCL4</name>
</geneLocation>
<dbReference type="OrthoDB" id="4221445at2"/>
<evidence type="ECO:0000313" key="2">
    <source>
        <dbReference type="Proteomes" id="UP000002357"/>
    </source>
</evidence>
<gene>
    <name evidence="1" type="ORF">SCLAV_p1523</name>
</gene>
<reference evidence="1 2" key="1">
    <citation type="journal article" date="2010" name="Genome Biol. Evol.">
        <title>The sequence of a 1.8-mb bacterial linear plasmid reveals a rich evolutionary reservoir of secondary metabolic pathways.</title>
        <authorList>
            <person name="Medema M.H."/>
            <person name="Trefzer A."/>
            <person name="Kovalchuk A."/>
            <person name="van den Berg M."/>
            <person name="Mueller U."/>
            <person name="Heijne W."/>
            <person name="Wu L."/>
            <person name="Alam M.T."/>
            <person name="Ronning C.M."/>
            <person name="Nierman W.C."/>
            <person name="Bovenberg R.A.L."/>
            <person name="Breitling R."/>
            <person name="Takano E."/>
        </authorList>
    </citation>
    <scope>NUCLEOTIDE SEQUENCE [LARGE SCALE GENOMIC DNA]</scope>
    <source>
        <strain evidence="2">ATCC 27064 / DSM 738 / JCM 4710 / NBRC 13307 / NCIMB 12785 / NRRL 3585 / VKM Ac-602</strain>
        <plasmid evidence="1">pSCL4</plasmid>
    </source>
</reference>
<organism evidence="1 2">
    <name type="scientific">Streptomyces clavuligerus</name>
    <dbReference type="NCBI Taxonomy" id="1901"/>
    <lineage>
        <taxon>Bacteria</taxon>
        <taxon>Bacillati</taxon>
        <taxon>Actinomycetota</taxon>
        <taxon>Actinomycetes</taxon>
        <taxon>Kitasatosporales</taxon>
        <taxon>Streptomycetaceae</taxon>
        <taxon>Streptomyces</taxon>
    </lineage>
</organism>
<protein>
    <submittedName>
        <fullName evidence="1">Uncharacterized protein</fullName>
    </submittedName>
</protein>
<keyword evidence="2" id="KW-1185">Reference proteome</keyword>